<keyword evidence="1" id="KW-1133">Transmembrane helix</keyword>
<accession>A0A9N9TWD4</accession>
<gene>
    <name evidence="2" type="ORF">PHYEVI_LOCUS10371</name>
</gene>
<organism evidence="2 3">
    <name type="scientific">Phyllotreta striolata</name>
    <name type="common">Striped flea beetle</name>
    <name type="synonym">Crioceris striolata</name>
    <dbReference type="NCBI Taxonomy" id="444603"/>
    <lineage>
        <taxon>Eukaryota</taxon>
        <taxon>Metazoa</taxon>
        <taxon>Ecdysozoa</taxon>
        <taxon>Arthropoda</taxon>
        <taxon>Hexapoda</taxon>
        <taxon>Insecta</taxon>
        <taxon>Pterygota</taxon>
        <taxon>Neoptera</taxon>
        <taxon>Endopterygota</taxon>
        <taxon>Coleoptera</taxon>
        <taxon>Polyphaga</taxon>
        <taxon>Cucujiformia</taxon>
        <taxon>Chrysomeloidea</taxon>
        <taxon>Chrysomelidae</taxon>
        <taxon>Galerucinae</taxon>
        <taxon>Alticini</taxon>
        <taxon>Phyllotreta</taxon>
    </lineage>
</organism>
<dbReference type="EMBL" id="OU900100">
    <property type="protein sequence ID" value="CAG9864114.1"/>
    <property type="molecule type" value="Genomic_DNA"/>
</dbReference>
<protein>
    <recommendedName>
        <fullName evidence="4">Small integral membrane protein 20</fullName>
    </recommendedName>
</protein>
<dbReference type="AlphaFoldDB" id="A0A9N9TWD4"/>
<dbReference type="Pfam" id="PF15061">
    <property type="entry name" value="MITRAC7_Phoenixin"/>
    <property type="match status" value="1"/>
</dbReference>
<sequence>MSASRFKGWRYAAFISGVVGAISLAIYPVIIDPMINTDKYKRIQEVTREGIIQENIQPGNMKVWTDPFDRKKS</sequence>
<dbReference type="Proteomes" id="UP001153712">
    <property type="component" value="Chromosome 7"/>
</dbReference>
<dbReference type="GO" id="GO:0005743">
    <property type="term" value="C:mitochondrial inner membrane"/>
    <property type="evidence" value="ECO:0007669"/>
    <property type="project" value="TreeGrafter"/>
</dbReference>
<feature type="transmembrane region" description="Helical" evidence="1">
    <location>
        <begin position="12"/>
        <end position="31"/>
    </location>
</feature>
<keyword evidence="3" id="KW-1185">Reference proteome</keyword>
<name>A0A9N9TWD4_PHYSR</name>
<dbReference type="InterPro" id="IPR027917">
    <property type="entry name" value="MITRAC7/Phoenixin"/>
</dbReference>
<dbReference type="GO" id="GO:0033617">
    <property type="term" value="P:mitochondrial respiratory chain complex IV assembly"/>
    <property type="evidence" value="ECO:0007669"/>
    <property type="project" value="InterPro"/>
</dbReference>
<evidence type="ECO:0000313" key="2">
    <source>
        <dbReference type="EMBL" id="CAG9864114.1"/>
    </source>
</evidence>
<dbReference type="PANTHER" id="PTHR34923:SF1">
    <property type="entry name" value="SMALL INTEGRAL MEMBRANE PROTEIN 20"/>
    <property type="match status" value="1"/>
</dbReference>
<evidence type="ECO:0008006" key="4">
    <source>
        <dbReference type="Google" id="ProtNLM"/>
    </source>
</evidence>
<dbReference type="OrthoDB" id="8755372at2759"/>
<keyword evidence="1" id="KW-0472">Membrane</keyword>
<dbReference type="PANTHER" id="PTHR34923">
    <property type="entry name" value="SMALL INTEGRAL MEMBRANE PROTEIN 20"/>
    <property type="match status" value="1"/>
</dbReference>
<evidence type="ECO:0000313" key="3">
    <source>
        <dbReference type="Proteomes" id="UP001153712"/>
    </source>
</evidence>
<keyword evidence="1" id="KW-0812">Transmembrane</keyword>
<evidence type="ECO:0000256" key="1">
    <source>
        <dbReference type="SAM" id="Phobius"/>
    </source>
</evidence>
<proteinExistence type="predicted"/>
<reference evidence="2" key="1">
    <citation type="submission" date="2022-01" db="EMBL/GenBank/DDBJ databases">
        <authorList>
            <person name="King R."/>
        </authorList>
    </citation>
    <scope>NUCLEOTIDE SEQUENCE</scope>
</reference>